<evidence type="ECO:0000313" key="4">
    <source>
        <dbReference type="EMBL" id="MED6185944.1"/>
    </source>
</evidence>
<dbReference type="Pfam" id="PF26576">
    <property type="entry name" value="IBH1_N"/>
    <property type="match status" value="1"/>
</dbReference>
<protein>
    <recommendedName>
        <fullName evidence="3">IBH1-like N-terminal domain-containing protein</fullName>
    </recommendedName>
</protein>
<proteinExistence type="predicted"/>
<organism evidence="4 5">
    <name type="scientific">Stylosanthes scabra</name>
    <dbReference type="NCBI Taxonomy" id="79078"/>
    <lineage>
        <taxon>Eukaryota</taxon>
        <taxon>Viridiplantae</taxon>
        <taxon>Streptophyta</taxon>
        <taxon>Embryophyta</taxon>
        <taxon>Tracheophyta</taxon>
        <taxon>Spermatophyta</taxon>
        <taxon>Magnoliopsida</taxon>
        <taxon>eudicotyledons</taxon>
        <taxon>Gunneridae</taxon>
        <taxon>Pentapetalae</taxon>
        <taxon>rosids</taxon>
        <taxon>fabids</taxon>
        <taxon>Fabales</taxon>
        <taxon>Fabaceae</taxon>
        <taxon>Papilionoideae</taxon>
        <taxon>50 kb inversion clade</taxon>
        <taxon>dalbergioids sensu lato</taxon>
        <taxon>Dalbergieae</taxon>
        <taxon>Pterocarpus clade</taxon>
        <taxon>Stylosanthes</taxon>
    </lineage>
</organism>
<accession>A0ABU6WJB3</accession>
<dbReference type="EMBL" id="JASCZI010181813">
    <property type="protein sequence ID" value="MED6185944.1"/>
    <property type="molecule type" value="Genomic_DNA"/>
</dbReference>
<keyword evidence="5" id="KW-1185">Reference proteome</keyword>
<feature type="domain" description="IBH1-like N-terminal" evidence="3">
    <location>
        <begin position="26"/>
        <end position="87"/>
    </location>
</feature>
<evidence type="ECO:0000256" key="2">
    <source>
        <dbReference type="ARBA" id="ARBA00023163"/>
    </source>
</evidence>
<evidence type="ECO:0000259" key="3">
    <source>
        <dbReference type="Pfam" id="PF26576"/>
    </source>
</evidence>
<keyword evidence="1" id="KW-0805">Transcription regulation</keyword>
<evidence type="ECO:0000313" key="5">
    <source>
        <dbReference type="Proteomes" id="UP001341840"/>
    </source>
</evidence>
<dbReference type="Proteomes" id="UP001341840">
    <property type="component" value="Unassembled WGS sequence"/>
</dbReference>
<evidence type="ECO:0000256" key="1">
    <source>
        <dbReference type="ARBA" id="ARBA00023015"/>
    </source>
</evidence>
<dbReference type="InterPro" id="IPR044660">
    <property type="entry name" value="IBH1-like"/>
</dbReference>
<dbReference type="InterPro" id="IPR059002">
    <property type="entry name" value="IBH1_N"/>
</dbReference>
<name>A0ABU6WJB3_9FABA</name>
<comment type="caution">
    <text evidence="4">The sequence shown here is derived from an EMBL/GenBank/DDBJ whole genome shotgun (WGS) entry which is preliminary data.</text>
</comment>
<reference evidence="4 5" key="1">
    <citation type="journal article" date="2023" name="Plants (Basel)">
        <title>Bridging the Gap: Combining Genomics and Transcriptomics Approaches to Understand Stylosanthes scabra, an Orphan Legume from the Brazilian Caatinga.</title>
        <authorList>
            <person name="Ferreira-Neto J.R.C."/>
            <person name="da Silva M.D."/>
            <person name="Binneck E."/>
            <person name="de Melo N.F."/>
            <person name="da Silva R.H."/>
            <person name="de Melo A.L.T.M."/>
            <person name="Pandolfi V."/>
            <person name="Bustamante F.O."/>
            <person name="Brasileiro-Vidal A.C."/>
            <person name="Benko-Iseppon A.M."/>
        </authorList>
    </citation>
    <scope>NUCLEOTIDE SEQUENCE [LARGE SCALE GENOMIC DNA]</scope>
    <source>
        <tissue evidence="4">Leaves</tissue>
    </source>
</reference>
<sequence length="200" mass="23340">MEGQQAGNKRRRVYSIERNKVVLEEAVFTRNYMNYLVPALVKIKGERSSHYCCEIENVVKHEVDMAMVLSAQGFAWSNALKSKLIQRYQNEIIRDDNNNNPSCSSKFNYVNNNKDKEEEEEYEDNGVINNNNSKLRCLRRLIPGGEDMCNDEQMVEELESYVTCLKMQDLVTPKVFRSSMVFSDNYYRRPAGIAIEMRHD</sequence>
<dbReference type="PANTHER" id="PTHR33124:SF42">
    <property type="entry name" value="TRANSCRIPTION FACTOR BHLH146"/>
    <property type="match status" value="1"/>
</dbReference>
<gene>
    <name evidence="4" type="ORF">PIB30_062026</name>
</gene>
<keyword evidence="2" id="KW-0804">Transcription</keyword>
<dbReference type="PANTHER" id="PTHR33124">
    <property type="entry name" value="TRANSCRIPTION FACTOR IBH1-LIKE 1"/>
    <property type="match status" value="1"/>
</dbReference>